<gene>
    <name evidence="11" type="ORF">MAN_08253</name>
</gene>
<evidence type="ECO:0000256" key="3">
    <source>
        <dbReference type="ARBA" id="ARBA00022729"/>
    </source>
</evidence>
<dbReference type="GO" id="GO:0004190">
    <property type="term" value="F:aspartic-type endopeptidase activity"/>
    <property type="evidence" value="ECO:0007669"/>
    <property type="project" value="UniProtKB-KW"/>
</dbReference>
<evidence type="ECO:0000256" key="4">
    <source>
        <dbReference type="ARBA" id="ARBA00022750"/>
    </source>
</evidence>
<feature type="disulfide bond" evidence="7">
    <location>
        <begin position="383"/>
        <end position="419"/>
    </location>
</feature>
<dbReference type="Gene3D" id="2.40.70.10">
    <property type="entry name" value="Acid Proteases"/>
    <property type="match status" value="2"/>
</dbReference>
<dbReference type="GO" id="GO:0006508">
    <property type="term" value="P:proteolysis"/>
    <property type="evidence" value="ECO:0007669"/>
    <property type="project" value="UniProtKB-KW"/>
</dbReference>
<dbReference type="Proteomes" id="UP000031186">
    <property type="component" value="Unassembled WGS sequence"/>
</dbReference>
<comment type="caution">
    <text evidence="11">The sequence shown here is derived from an EMBL/GenBank/DDBJ whole genome shotgun (WGS) entry which is preliminary data.</text>
</comment>
<evidence type="ECO:0000256" key="9">
    <source>
        <dbReference type="SAM" id="SignalP"/>
    </source>
</evidence>
<evidence type="ECO:0000259" key="10">
    <source>
        <dbReference type="PROSITE" id="PS51767"/>
    </source>
</evidence>
<dbReference type="InterPro" id="IPR021109">
    <property type="entry name" value="Peptidase_aspartic_dom_sf"/>
</dbReference>
<feature type="signal peptide" evidence="9">
    <location>
        <begin position="1"/>
        <end position="19"/>
    </location>
</feature>
<evidence type="ECO:0000256" key="6">
    <source>
        <dbReference type="PIRSR" id="PIRSR601461-1"/>
    </source>
</evidence>
<feature type="compositionally biased region" description="Polar residues" evidence="8">
    <location>
        <begin position="76"/>
        <end position="93"/>
    </location>
</feature>
<feature type="chain" id="PRO_5002089029" evidence="9">
    <location>
        <begin position="20"/>
        <end position="554"/>
    </location>
</feature>
<keyword evidence="2" id="KW-0645">Protease</keyword>
<feature type="region of interest" description="Disordered" evidence="8">
    <location>
        <begin position="509"/>
        <end position="530"/>
    </location>
</feature>
<accession>A0A0B4G1C0</accession>
<dbReference type="VEuPathDB" id="FungiDB:MAN_08253"/>
<feature type="domain" description="Peptidase A1" evidence="10">
    <location>
        <begin position="135"/>
        <end position="455"/>
    </location>
</feature>
<dbReference type="PROSITE" id="PS51767">
    <property type="entry name" value="PEPTIDASE_A1"/>
    <property type="match status" value="1"/>
</dbReference>
<feature type="region of interest" description="Disordered" evidence="8">
    <location>
        <begin position="74"/>
        <end position="106"/>
    </location>
</feature>
<feature type="active site" evidence="6">
    <location>
        <position position="153"/>
    </location>
</feature>
<keyword evidence="4" id="KW-0064">Aspartyl protease</keyword>
<evidence type="ECO:0000256" key="1">
    <source>
        <dbReference type="ARBA" id="ARBA00007447"/>
    </source>
</evidence>
<dbReference type="HOGENOM" id="CLU_013253_9_4_1"/>
<feature type="non-terminal residue" evidence="11">
    <location>
        <position position="1"/>
    </location>
</feature>
<name>A0A0B4G1C0_METAF</name>
<keyword evidence="5" id="KW-0378">Hydrolase</keyword>
<dbReference type="InterPro" id="IPR033876">
    <property type="entry name" value="SAP-like"/>
</dbReference>
<dbReference type="EMBL" id="AZNF01000012">
    <property type="protein sequence ID" value="KID62249.1"/>
    <property type="molecule type" value="Genomic_DNA"/>
</dbReference>
<dbReference type="AlphaFoldDB" id="A0A0B4G1C0"/>
<comment type="similarity">
    <text evidence="1">Belongs to the peptidase A1 family.</text>
</comment>
<dbReference type="SUPFAM" id="SSF50630">
    <property type="entry name" value="Acid proteases"/>
    <property type="match status" value="1"/>
</dbReference>
<dbReference type="PANTHER" id="PTHR47966">
    <property type="entry name" value="BETA-SITE APP-CLEAVING ENZYME, ISOFORM A-RELATED"/>
    <property type="match status" value="1"/>
</dbReference>
<organism evidence="11 12">
    <name type="scientific">Metarhizium anisopliae (strain ARSEF 549)</name>
    <dbReference type="NCBI Taxonomy" id="3151832"/>
    <lineage>
        <taxon>Eukaryota</taxon>
        <taxon>Fungi</taxon>
        <taxon>Dikarya</taxon>
        <taxon>Ascomycota</taxon>
        <taxon>Pezizomycotina</taxon>
        <taxon>Sordariomycetes</taxon>
        <taxon>Hypocreomycetidae</taxon>
        <taxon>Hypocreales</taxon>
        <taxon>Clavicipitaceae</taxon>
        <taxon>Metarhizium</taxon>
    </lineage>
</organism>
<dbReference type="InterPro" id="IPR001461">
    <property type="entry name" value="Aspartic_peptidase_A1"/>
</dbReference>
<dbReference type="Pfam" id="PF00026">
    <property type="entry name" value="Asp"/>
    <property type="match status" value="1"/>
</dbReference>
<dbReference type="PANTHER" id="PTHR47966:SF65">
    <property type="entry name" value="ASPARTIC-TYPE ENDOPEPTIDASE"/>
    <property type="match status" value="1"/>
</dbReference>
<keyword evidence="3 9" id="KW-0732">Signal</keyword>
<dbReference type="InterPro" id="IPR033121">
    <property type="entry name" value="PEPTIDASE_A1"/>
</dbReference>
<reference evidence="11 12" key="1">
    <citation type="journal article" date="2014" name="Proc. Natl. Acad. Sci. U.S.A.">
        <title>Trajectory and genomic determinants of fungal-pathogen speciation and host adaptation.</title>
        <authorList>
            <person name="Hu X."/>
            <person name="Xiao G."/>
            <person name="Zheng P."/>
            <person name="Shang Y."/>
            <person name="Su Y."/>
            <person name="Zhang X."/>
            <person name="Liu X."/>
            <person name="Zhan S."/>
            <person name="St Leger R.J."/>
            <person name="Wang C."/>
        </authorList>
    </citation>
    <scope>NUCLEOTIDE SEQUENCE [LARGE SCALE GENOMIC DNA]</scope>
    <source>
        <strain evidence="11 12">ARSEF 549</strain>
    </source>
</reference>
<keyword evidence="12" id="KW-1185">Reference proteome</keyword>
<evidence type="ECO:0000313" key="11">
    <source>
        <dbReference type="EMBL" id="KID62249.1"/>
    </source>
</evidence>
<sequence>MVSLLITSTVVSLSLSVHGWPQVRNESRFFGEEIRAENIVAAMPSRELPVVGETLSVGTLPVPQLSQRHDAAGSLEATQDGQDSSFNSFQQDPKQGPPDGDISPGHLTLPVFHVERRLDKRDVEVRLENRSDVAYYVQLNIGNPIQKVFAQLDTGSFELWVNPDCTNLPASADNRFCQAVGQYNPLQSSSSKGSNLSTELRYGIGSAQVTYFLDDIALVNSRQMKQVQFGVAQSTKDQFSGILGIGHGVGINTGYKNFVDQLADQGITKTKAYSVALGSKADRAGVVVMGGVDTAKFSGRLAPLPLIPGNKSPDGVTRFWINLTSVQHTPESGRTADLTGATMPVFMDTGATLTLLPPRLANDIARQVGARALGDSGLYTVDCGLASKNGSLDFNFDGVTIRVPYSEMVREVAGLPPSCYLGIMPSTSFALLGDTFLRSAYGEFSPVCAEYWNWCLTKMDRGAVLFDISNNMTYMAPYANCGSRTQSIDSSTDLTSIVGTCSPQQVNELSKPVVSGSPDGNSGNNNKDNGAGSARMSWSWFGVLGVFSMGVLTL</sequence>
<dbReference type="PRINTS" id="PR00792">
    <property type="entry name" value="PEPSIN"/>
</dbReference>
<proteinExistence type="inferred from homology"/>
<evidence type="ECO:0000256" key="2">
    <source>
        <dbReference type="ARBA" id="ARBA00022670"/>
    </source>
</evidence>
<dbReference type="OrthoDB" id="771136at2759"/>
<evidence type="ECO:0000313" key="12">
    <source>
        <dbReference type="Proteomes" id="UP000031186"/>
    </source>
</evidence>
<evidence type="ECO:0000256" key="5">
    <source>
        <dbReference type="ARBA" id="ARBA00022801"/>
    </source>
</evidence>
<protein>
    <submittedName>
        <fullName evidence="11">Secreted aspartic proteinase</fullName>
    </submittedName>
</protein>
<feature type="compositionally biased region" description="Low complexity" evidence="8">
    <location>
        <begin position="512"/>
        <end position="530"/>
    </location>
</feature>
<dbReference type="CDD" id="cd05474">
    <property type="entry name" value="SAP_like"/>
    <property type="match status" value="1"/>
</dbReference>
<evidence type="ECO:0000256" key="7">
    <source>
        <dbReference type="PIRSR" id="PIRSR601461-2"/>
    </source>
</evidence>
<feature type="active site" evidence="6">
    <location>
        <position position="348"/>
    </location>
</feature>
<evidence type="ECO:0000256" key="8">
    <source>
        <dbReference type="SAM" id="MobiDB-lite"/>
    </source>
</evidence>
<keyword evidence="7" id="KW-1015">Disulfide bond</keyword>